<evidence type="ECO:0000256" key="8">
    <source>
        <dbReference type="SAM" id="MobiDB-lite"/>
    </source>
</evidence>
<feature type="transmembrane region" description="Helical" evidence="9">
    <location>
        <begin position="687"/>
        <end position="704"/>
    </location>
</feature>
<keyword evidence="6 9" id="KW-1133">Transmembrane helix</keyword>
<feature type="transmembrane region" description="Helical" evidence="9">
    <location>
        <begin position="629"/>
        <end position="648"/>
    </location>
</feature>
<proteinExistence type="predicted"/>
<keyword evidence="3 9" id="KW-0812">Transmembrane</keyword>
<dbReference type="SMART" id="SM00382">
    <property type="entry name" value="AAA"/>
    <property type="match status" value="1"/>
</dbReference>
<sequence length="1186" mass="129002">MDALRDTTKNPPPQCPNGKVGCEDENDMDIEVTFCRPCNTFDAYSDYYGDNTYNIETEFVDDSGLRPVTETRNVTYTLLPATRVSYCQGHQCAASICSVQPDGALKNGKCGKVVPTMQEACVNYTAEVLDACSAGTKWVHPALNVYYGSTGVGRVLDLRYVSWLGVSAFTPGLDPTPKASLIRAFQWMLAEGGARNMSMGASISSYCLPPFCFEFGTSTNPLTASYAVGASFPGMAGQLPALFPTVGSCSASDAGMARILATLDDVYPCFVNKVDDFTEVPSGLQAYNSSVSHSTAEGNLCSNAYDTQAVISMEGDGYGDFASVPECSPSVLDMERAFHDSCGDCSLTLCPAHPHFITPQYTAAASSYDVASKVLSNQQAILCREQGGGVDSCAALPSATTPFASAPSNELDKLFPSTSIQFNALDLTKLQVDFSIASYWGLKNNWPFLTTPTEWSLGDFASNINVNDFTMIKFPKGSLNWINDRTIYTGGFASMMQNWVTNAVLKAGLDPGLEVTTAMKPMPWQLELDIVGTEESAEQGLENLWGLVMDALVPIGCSLFIFYFLTMQVVAEKELRMRALMVMMGLDMRYYWLMEWIINSILTIVAIELFMVIGWAAEIKFVLRSPGTAFVLGFLWSQSLVTLAMLASCAFSKQLWAAITCILSMLVLALASLLMNQFAYFRSTDRWPEGLFVFSPFAFFRGINLLNRRTYALSYMTAEDEMYTVLIYLACDTIVYFVLAMYLDLILPKEFGVARHPLFPLLPLKRLICKSPPPQPAPAMDDEDDDVAAERRTVESAVKARHTTSSTEASASNPIESLSLRKVYKGGKVAVVNQTFSVHHDECFGLLGPNGAGKTTTISMLTGLYPPTSGSATVCGLDITSQMASIYKIMGVCPQFDILWPLLTIAETLMFYVRLKGLPRSEWVQTVDNSSYSVDLGHVKGRRVGRLSGGMKRRVSLAISLIGDPKVVFLDEPTTGLDPETKRSMWSLVDLAKQGRAIVLTTHSMEEADALCGRIGIMAYGKLRCLGTSLHLKDKFGEGYKIVVTYTAGSADKAAAFVRKAVPGAELLSDFNCTSTFMLPKGVQRLSSVMGTMADVDKSSGALTELSSVFDEMKAADESTGIVDWALRQTSMEEVFLRIAVASEVEKSQEFDKAAPAKKTAKVTAASKTATTSVTAPPVWSPAVEA</sequence>
<dbReference type="AlphaFoldDB" id="A0A7S2N883"/>
<dbReference type="GO" id="GO:0140359">
    <property type="term" value="F:ABC-type transporter activity"/>
    <property type="evidence" value="ECO:0007669"/>
    <property type="project" value="InterPro"/>
</dbReference>
<dbReference type="Pfam" id="PF00005">
    <property type="entry name" value="ABC_tran"/>
    <property type="match status" value="1"/>
</dbReference>
<evidence type="ECO:0000256" key="7">
    <source>
        <dbReference type="ARBA" id="ARBA00023136"/>
    </source>
</evidence>
<evidence type="ECO:0000256" key="4">
    <source>
        <dbReference type="ARBA" id="ARBA00022741"/>
    </source>
</evidence>
<dbReference type="InterPro" id="IPR017871">
    <property type="entry name" value="ABC_transporter-like_CS"/>
</dbReference>
<dbReference type="GO" id="GO:0016887">
    <property type="term" value="F:ATP hydrolysis activity"/>
    <property type="evidence" value="ECO:0007669"/>
    <property type="project" value="InterPro"/>
</dbReference>
<evidence type="ECO:0000256" key="2">
    <source>
        <dbReference type="ARBA" id="ARBA00022448"/>
    </source>
</evidence>
<keyword evidence="2" id="KW-0813">Transport</keyword>
<evidence type="ECO:0000256" key="5">
    <source>
        <dbReference type="ARBA" id="ARBA00022840"/>
    </source>
</evidence>
<dbReference type="InterPro" id="IPR013525">
    <property type="entry name" value="ABC2_TM"/>
</dbReference>
<feature type="compositionally biased region" description="Low complexity" evidence="8">
    <location>
        <begin position="1162"/>
        <end position="1178"/>
    </location>
</feature>
<name>A0A7S2N883_9EUKA</name>
<feature type="region of interest" description="Disordered" evidence="8">
    <location>
        <begin position="1"/>
        <end position="20"/>
    </location>
</feature>
<dbReference type="Gene3D" id="3.40.50.300">
    <property type="entry name" value="P-loop containing nucleotide triphosphate hydrolases"/>
    <property type="match status" value="1"/>
</dbReference>
<dbReference type="PROSITE" id="PS50893">
    <property type="entry name" value="ABC_TRANSPORTER_2"/>
    <property type="match status" value="1"/>
</dbReference>
<gene>
    <name evidence="11" type="ORF">CBRE1094_LOCUS36009</name>
</gene>
<dbReference type="GO" id="GO:0005524">
    <property type="term" value="F:ATP binding"/>
    <property type="evidence" value="ECO:0007669"/>
    <property type="project" value="UniProtKB-KW"/>
</dbReference>
<organism evidence="11">
    <name type="scientific">Haptolina brevifila</name>
    <dbReference type="NCBI Taxonomy" id="156173"/>
    <lineage>
        <taxon>Eukaryota</taxon>
        <taxon>Haptista</taxon>
        <taxon>Haptophyta</taxon>
        <taxon>Prymnesiophyceae</taxon>
        <taxon>Prymnesiales</taxon>
        <taxon>Prymnesiaceae</taxon>
        <taxon>Haptolina</taxon>
    </lineage>
</organism>
<dbReference type="InterPro" id="IPR003593">
    <property type="entry name" value="AAA+_ATPase"/>
</dbReference>
<feature type="transmembrane region" description="Helical" evidence="9">
    <location>
        <begin position="592"/>
        <end position="617"/>
    </location>
</feature>
<feature type="transmembrane region" description="Helical" evidence="9">
    <location>
        <begin position="655"/>
        <end position="675"/>
    </location>
</feature>
<accession>A0A7S2N883</accession>
<dbReference type="SUPFAM" id="SSF52540">
    <property type="entry name" value="P-loop containing nucleoside triphosphate hydrolases"/>
    <property type="match status" value="1"/>
</dbReference>
<dbReference type="CDD" id="cd03263">
    <property type="entry name" value="ABC_subfamily_A"/>
    <property type="match status" value="1"/>
</dbReference>
<protein>
    <recommendedName>
        <fullName evidence="10">ABC transporter domain-containing protein</fullName>
    </recommendedName>
</protein>
<dbReference type="GO" id="GO:0005319">
    <property type="term" value="F:lipid transporter activity"/>
    <property type="evidence" value="ECO:0007669"/>
    <property type="project" value="TreeGrafter"/>
</dbReference>
<dbReference type="FunFam" id="3.40.50.300:FF:000665">
    <property type="entry name" value="ABC transporter A family member 2"/>
    <property type="match status" value="1"/>
</dbReference>
<evidence type="ECO:0000259" key="10">
    <source>
        <dbReference type="PROSITE" id="PS50893"/>
    </source>
</evidence>
<keyword evidence="4" id="KW-0547">Nucleotide-binding</keyword>
<evidence type="ECO:0000256" key="3">
    <source>
        <dbReference type="ARBA" id="ARBA00022692"/>
    </source>
</evidence>
<dbReference type="InterPro" id="IPR027417">
    <property type="entry name" value="P-loop_NTPase"/>
</dbReference>
<evidence type="ECO:0000256" key="1">
    <source>
        <dbReference type="ARBA" id="ARBA00004141"/>
    </source>
</evidence>
<feature type="transmembrane region" description="Helical" evidence="9">
    <location>
        <begin position="544"/>
        <end position="571"/>
    </location>
</feature>
<dbReference type="InterPro" id="IPR003439">
    <property type="entry name" value="ABC_transporter-like_ATP-bd"/>
</dbReference>
<dbReference type="EMBL" id="HBGU01066043">
    <property type="protein sequence ID" value="CAD9525438.1"/>
    <property type="molecule type" value="Transcribed_RNA"/>
</dbReference>
<feature type="region of interest" description="Disordered" evidence="8">
    <location>
        <begin position="773"/>
        <end position="811"/>
    </location>
</feature>
<feature type="domain" description="ABC transporter" evidence="10">
    <location>
        <begin position="815"/>
        <end position="1045"/>
    </location>
</feature>
<dbReference type="InterPro" id="IPR026082">
    <property type="entry name" value="ABCA"/>
</dbReference>
<feature type="region of interest" description="Disordered" evidence="8">
    <location>
        <begin position="1151"/>
        <end position="1186"/>
    </location>
</feature>
<evidence type="ECO:0000313" key="11">
    <source>
        <dbReference type="EMBL" id="CAD9525438.1"/>
    </source>
</evidence>
<comment type="subcellular location">
    <subcellularLocation>
        <location evidence="1">Membrane</location>
        <topology evidence="1">Multi-pass membrane protein</topology>
    </subcellularLocation>
</comment>
<dbReference type="PROSITE" id="PS00211">
    <property type="entry name" value="ABC_TRANSPORTER_1"/>
    <property type="match status" value="1"/>
</dbReference>
<reference evidence="11" key="1">
    <citation type="submission" date="2021-01" db="EMBL/GenBank/DDBJ databases">
        <authorList>
            <person name="Corre E."/>
            <person name="Pelletier E."/>
            <person name="Niang G."/>
            <person name="Scheremetjew M."/>
            <person name="Finn R."/>
            <person name="Kale V."/>
            <person name="Holt S."/>
            <person name="Cochrane G."/>
            <person name="Meng A."/>
            <person name="Brown T."/>
            <person name="Cohen L."/>
        </authorList>
    </citation>
    <scope>NUCLEOTIDE SEQUENCE</scope>
    <source>
        <strain evidence="11">UTEX LB 985</strain>
    </source>
</reference>
<dbReference type="PANTHER" id="PTHR19229">
    <property type="entry name" value="ATP-BINDING CASSETTE TRANSPORTER SUBFAMILY A ABCA"/>
    <property type="match status" value="1"/>
</dbReference>
<keyword evidence="7 9" id="KW-0472">Membrane</keyword>
<evidence type="ECO:0000256" key="9">
    <source>
        <dbReference type="SAM" id="Phobius"/>
    </source>
</evidence>
<feature type="transmembrane region" description="Helical" evidence="9">
    <location>
        <begin position="725"/>
        <end position="743"/>
    </location>
</feature>
<evidence type="ECO:0000256" key="6">
    <source>
        <dbReference type="ARBA" id="ARBA00022989"/>
    </source>
</evidence>
<dbReference type="Pfam" id="PF12698">
    <property type="entry name" value="ABC2_membrane_3"/>
    <property type="match status" value="1"/>
</dbReference>
<keyword evidence="5" id="KW-0067">ATP-binding</keyword>
<dbReference type="GO" id="GO:0016020">
    <property type="term" value="C:membrane"/>
    <property type="evidence" value="ECO:0007669"/>
    <property type="project" value="UniProtKB-SubCell"/>
</dbReference>